<dbReference type="EMBL" id="CP042912">
    <property type="protein sequence ID" value="QEG24859.1"/>
    <property type="molecule type" value="Genomic_DNA"/>
</dbReference>
<gene>
    <name evidence="1" type="ORF">MFFC18_47820</name>
</gene>
<evidence type="ECO:0000313" key="2">
    <source>
        <dbReference type="Proteomes" id="UP000322214"/>
    </source>
</evidence>
<evidence type="ECO:0000313" key="1">
    <source>
        <dbReference type="EMBL" id="QEG24859.1"/>
    </source>
</evidence>
<dbReference type="AlphaFoldDB" id="A0A5B9PGY3"/>
<accession>A0A5B9PGY3</accession>
<dbReference type="STRING" id="980251.GCA_001642875_01695"/>
<sequence length="66" mass="7314">MSIAELVQLELSVATLVAVLLFQSAFHLHTDRLSKRQVNCIGLGVPELQFESLDLDWSSGESVRES</sequence>
<name>A0A5B9PGY3_9BACT</name>
<reference evidence="1 2" key="1">
    <citation type="submission" date="2019-08" db="EMBL/GenBank/DDBJ databases">
        <title>Deep-cultivation of Planctomycetes and their phenomic and genomic characterization uncovers novel biology.</title>
        <authorList>
            <person name="Wiegand S."/>
            <person name="Jogler M."/>
            <person name="Boedeker C."/>
            <person name="Pinto D."/>
            <person name="Vollmers J."/>
            <person name="Rivas-Marin E."/>
            <person name="Kohn T."/>
            <person name="Peeters S.H."/>
            <person name="Heuer A."/>
            <person name="Rast P."/>
            <person name="Oberbeckmann S."/>
            <person name="Bunk B."/>
            <person name="Jeske O."/>
            <person name="Meyerdierks A."/>
            <person name="Storesund J.E."/>
            <person name="Kallscheuer N."/>
            <person name="Luecker S."/>
            <person name="Lage O.M."/>
            <person name="Pohl T."/>
            <person name="Merkel B.J."/>
            <person name="Hornburger P."/>
            <person name="Mueller R.-W."/>
            <person name="Bruemmer F."/>
            <person name="Labrenz M."/>
            <person name="Spormann A.M."/>
            <person name="Op den Camp H."/>
            <person name="Overmann J."/>
            <person name="Amann R."/>
            <person name="Jetten M.S.M."/>
            <person name="Mascher T."/>
            <person name="Medema M.H."/>
            <person name="Devos D.P."/>
            <person name="Kaster A.-K."/>
            <person name="Ovreas L."/>
            <person name="Rohde M."/>
            <person name="Galperin M.Y."/>
            <person name="Jogler C."/>
        </authorList>
    </citation>
    <scope>NUCLEOTIDE SEQUENCE [LARGE SCALE GENOMIC DNA]</scope>
    <source>
        <strain evidence="1 2">FC18</strain>
    </source>
</reference>
<keyword evidence="2" id="KW-1185">Reference proteome</keyword>
<dbReference type="KEGG" id="mff:MFFC18_47820"/>
<protein>
    <submittedName>
        <fullName evidence="1">Uncharacterized protein</fullName>
    </submittedName>
</protein>
<dbReference type="Proteomes" id="UP000322214">
    <property type="component" value="Chromosome"/>
</dbReference>
<proteinExistence type="predicted"/>
<organism evidence="1 2">
    <name type="scientific">Mariniblastus fucicola</name>
    <dbReference type="NCBI Taxonomy" id="980251"/>
    <lineage>
        <taxon>Bacteria</taxon>
        <taxon>Pseudomonadati</taxon>
        <taxon>Planctomycetota</taxon>
        <taxon>Planctomycetia</taxon>
        <taxon>Pirellulales</taxon>
        <taxon>Pirellulaceae</taxon>
        <taxon>Mariniblastus</taxon>
    </lineage>
</organism>